<dbReference type="GO" id="GO:0009055">
    <property type="term" value="F:electron transfer activity"/>
    <property type="evidence" value="ECO:0007669"/>
    <property type="project" value="InterPro"/>
</dbReference>
<sequence length="834" mass="92387">MTIRTPFRFLLVAVAAVGLSSAAGAQSAAVEHFEKKVRPVLIEHCASCHGADGKKIKGGLRTSSRADLLAGGDTGPAIVPGKPAESLLVLAVKYDGELKMPPAGKLKDAEIAAITEWVKVGAPWPDTAGATVATTPVKKDGPLFTEEQKRFWAFHPVKAEKPPAVKDEKWVRSPVDAFLLAKLEVADLAPAPPADKRALIRRATFDLTGLPPTPAEIDAFLADNSSSAFATVVDRLLASPAYGERWGRHWLDVARYADSNGLDENTAFGNAWRYRDYVVRAFNADKPYDEFLREQIAGDLLPATTDHAVRDDRYTALGYLVIGAKLLAEPDKQKMLLDIADEQLDVFGKGVMGLTLGCARCHDHKFDPLPTRDYYSLLGIFTSTRTMQNLNTVAKAFERNLGEPEKPEIVAARARLEKLRKELRELEKAFGKTPEKEKEKRTEIHNKAEAARAEIKTLEPKIPPVVSVLSVEEGSAAAYGTQPRNLHVQVRGNYTTPGEEAPSVFLRVLGGEKQTSFVSTNPNTADKPQPNKTRFGSVRTGSGRLELARWVTDPQHPLTARVFVNRVWQHHFGNGLVRSPDNFGRLGDRPTHPELLDWLATRFVQDGWSVKKLHRVMMLSNAYQMSTRYDARAALADPDDRLLWRYPRLRVEPEAIRDAMLAVGGNLDTTIGGTLYKGGNFEYVTNDQSSDKVGYDTTRRSIYLPVIRNNVFPFFQTFDFPDPSTMLGKRESTVVAPQALFLMNSPFAANQAAAFADRLFKAEPNDDRARVGLGYRLAFGRLVTDVEASRAAEFVAHYQTMLEKTEADKAKRRAKAWQALCQALFASNEFVYLN</sequence>
<organism evidence="8 9">
    <name type="scientific">Fimbriiglobus ruber</name>
    <dbReference type="NCBI Taxonomy" id="1908690"/>
    <lineage>
        <taxon>Bacteria</taxon>
        <taxon>Pseudomonadati</taxon>
        <taxon>Planctomycetota</taxon>
        <taxon>Planctomycetia</taxon>
        <taxon>Gemmatales</taxon>
        <taxon>Gemmataceae</taxon>
        <taxon>Fimbriiglobus</taxon>
    </lineage>
</organism>
<dbReference type="InterPro" id="IPR036909">
    <property type="entry name" value="Cyt_c-like_dom_sf"/>
</dbReference>
<feature type="signal peptide" evidence="6">
    <location>
        <begin position="1"/>
        <end position="25"/>
    </location>
</feature>
<evidence type="ECO:0000256" key="4">
    <source>
        <dbReference type="PROSITE-ProRule" id="PRU00433"/>
    </source>
</evidence>
<keyword evidence="1 4" id="KW-0349">Heme</keyword>
<dbReference type="RefSeq" id="WP_238602743.1">
    <property type="nucleotide sequence ID" value="NZ_NIDE01000008.1"/>
</dbReference>
<dbReference type="InterPro" id="IPR011444">
    <property type="entry name" value="DUF1549"/>
</dbReference>
<dbReference type="EMBL" id="NIDE01000008">
    <property type="protein sequence ID" value="OWK40325.1"/>
    <property type="molecule type" value="Genomic_DNA"/>
</dbReference>
<evidence type="ECO:0000256" key="1">
    <source>
        <dbReference type="ARBA" id="ARBA00022617"/>
    </source>
</evidence>
<dbReference type="InterPro" id="IPR011429">
    <property type="entry name" value="Cyt_c_Planctomycete-type"/>
</dbReference>
<dbReference type="Pfam" id="PF07587">
    <property type="entry name" value="PSD1"/>
    <property type="match status" value="1"/>
</dbReference>
<dbReference type="SUPFAM" id="SSF46626">
    <property type="entry name" value="Cytochrome c"/>
    <property type="match status" value="1"/>
</dbReference>
<gene>
    <name evidence="8" type="ORF">FRUB_05244</name>
</gene>
<dbReference type="Proteomes" id="UP000214646">
    <property type="component" value="Unassembled WGS sequence"/>
</dbReference>
<dbReference type="PROSITE" id="PS51007">
    <property type="entry name" value="CYTC"/>
    <property type="match status" value="1"/>
</dbReference>
<feature type="domain" description="Cytochrome c" evidence="7">
    <location>
        <begin position="24"/>
        <end position="122"/>
    </location>
</feature>
<dbReference type="Pfam" id="PF07635">
    <property type="entry name" value="PSCyt1"/>
    <property type="match status" value="1"/>
</dbReference>
<feature type="compositionally biased region" description="Polar residues" evidence="5">
    <location>
        <begin position="516"/>
        <end position="534"/>
    </location>
</feature>
<evidence type="ECO:0000256" key="6">
    <source>
        <dbReference type="SAM" id="SignalP"/>
    </source>
</evidence>
<dbReference type="GO" id="GO:0020037">
    <property type="term" value="F:heme binding"/>
    <property type="evidence" value="ECO:0007669"/>
    <property type="project" value="InterPro"/>
</dbReference>
<evidence type="ECO:0000256" key="5">
    <source>
        <dbReference type="SAM" id="MobiDB-lite"/>
    </source>
</evidence>
<dbReference type="InterPro" id="IPR022655">
    <property type="entry name" value="DUF1553"/>
</dbReference>
<dbReference type="GO" id="GO:0046872">
    <property type="term" value="F:metal ion binding"/>
    <property type="evidence" value="ECO:0007669"/>
    <property type="project" value="UniProtKB-KW"/>
</dbReference>
<keyword evidence="2 4" id="KW-0479">Metal-binding</keyword>
<keyword evidence="3 4" id="KW-0408">Iron</keyword>
<dbReference type="InterPro" id="IPR009056">
    <property type="entry name" value="Cyt_c-like_dom"/>
</dbReference>
<accession>A0A225DVJ1</accession>
<keyword evidence="9" id="KW-1185">Reference proteome</keyword>
<evidence type="ECO:0000256" key="2">
    <source>
        <dbReference type="ARBA" id="ARBA00022723"/>
    </source>
</evidence>
<dbReference type="PANTHER" id="PTHR35889:SF3">
    <property type="entry name" value="F-BOX DOMAIN-CONTAINING PROTEIN"/>
    <property type="match status" value="1"/>
</dbReference>
<comment type="caution">
    <text evidence="8">The sequence shown here is derived from an EMBL/GenBank/DDBJ whole genome shotgun (WGS) entry which is preliminary data.</text>
</comment>
<reference evidence="9" key="1">
    <citation type="submission" date="2017-06" db="EMBL/GenBank/DDBJ databases">
        <title>Genome analysis of Fimbriiglobus ruber SP5, the first member of the order Planctomycetales with confirmed chitinolytic capability.</title>
        <authorList>
            <person name="Ravin N.V."/>
            <person name="Rakitin A.L."/>
            <person name="Ivanova A.A."/>
            <person name="Beletsky A.V."/>
            <person name="Kulichevskaya I.S."/>
            <person name="Mardanov A.V."/>
            <person name="Dedysh S.N."/>
        </authorList>
    </citation>
    <scope>NUCLEOTIDE SEQUENCE [LARGE SCALE GENOMIC DNA]</scope>
    <source>
        <strain evidence="9">SP5</strain>
    </source>
</reference>
<proteinExistence type="predicted"/>
<evidence type="ECO:0000313" key="9">
    <source>
        <dbReference type="Proteomes" id="UP000214646"/>
    </source>
</evidence>
<dbReference type="PANTHER" id="PTHR35889">
    <property type="entry name" value="CYCLOINULO-OLIGOSACCHARIDE FRUCTANOTRANSFERASE-RELATED"/>
    <property type="match status" value="1"/>
</dbReference>
<evidence type="ECO:0000259" key="7">
    <source>
        <dbReference type="PROSITE" id="PS51007"/>
    </source>
</evidence>
<feature type="region of interest" description="Disordered" evidence="5">
    <location>
        <begin position="516"/>
        <end position="538"/>
    </location>
</feature>
<name>A0A225DVJ1_9BACT</name>
<evidence type="ECO:0000256" key="3">
    <source>
        <dbReference type="ARBA" id="ARBA00023004"/>
    </source>
</evidence>
<feature type="chain" id="PRO_5013098681" description="Cytochrome c domain-containing protein" evidence="6">
    <location>
        <begin position="26"/>
        <end position="834"/>
    </location>
</feature>
<keyword evidence="6" id="KW-0732">Signal</keyword>
<dbReference type="Gene3D" id="1.10.760.10">
    <property type="entry name" value="Cytochrome c-like domain"/>
    <property type="match status" value="1"/>
</dbReference>
<dbReference type="Pfam" id="PF07583">
    <property type="entry name" value="PSCyt2"/>
    <property type="match status" value="1"/>
</dbReference>
<dbReference type="AlphaFoldDB" id="A0A225DVJ1"/>
<protein>
    <recommendedName>
        <fullName evidence="7">Cytochrome c domain-containing protein</fullName>
    </recommendedName>
</protein>
<evidence type="ECO:0000313" key="8">
    <source>
        <dbReference type="EMBL" id="OWK40325.1"/>
    </source>
</evidence>